<proteinExistence type="predicted"/>
<dbReference type="PANTHER" id="PTHR36166:SF1">
    <property type="entry name" value="SRPBCC DOMAIN-CONTAINING PROTEIN"/>
    <property type="match status" value="1"/>
</dbReference>
<feature type="region of interest" description="Disordered" evidence="1">
    <location>
        <begin position="1"/>
        <end position="25"/>
    </location>
</feature>
<dbReference type="PANTHER" id="PTHR36166">
    <property type="entry name" value="CHROMOSOME 9, WHOLE GENOME SHOTGUN SEQUENCE"/>
    <property type="match status" value="1"/>
</dbReference>
<dbReference type="InterPro" id="IPR023393">
    <property type="entry name" value="START-like_dom_sf"/>
</dbReference>
<dbReference type="SUPFAM" id="SSF55961">
    <property type="entry name" value="Bet v1-like"/>
    <property type="match status" value="1"/>
</dbReference>
<accession>A0A6H0Y5M7</accession>
<evidence type="ECO:0000313" key="2">
    <source>
        <dbReference type="EMBL" id="QIX02276.1"/>
    </source>
</evidence>
<evidence type="ECO:0000256" key="1">
    <source>
        <dbReference type="SAM" id="MobiDB-lite"/>
    </source>
</evidence>
<dbReference type="EMBL" id="CP051143">
    <property type="protein sequence ID" value="QIX02276.1"/>
    <property type="molecule type" value="Genomic_DNA"/>
</dbReference>
<evidence type="ECO:0008006" key="4">
    <source>
        <dbReference type="Google" id="ProtNLM"/>
    </source>
</evidence>
<dbReference type="Proteomes" id="UP000503462">
    <property type="component" value="Chromosome 5"/>
</dbReference>
<reference evidence="2 3" key="1">
    <citation type="journal article" date="2016" name="Sci. Rep.">
        <title>Peltaster fructicola genome reveals evolution from an invasive phytopathogen to an ectophytic parasite.</title>
        <authorList>
            <person name="Xu C."/>
            <person name="Chen H."/>
            <person name="Gleason M.L."/>
            <person name="Xu J.R."/>
            <person name="Liu H."/>
            <person name="Zhang R."/>
            <person name="Sun G."/>
        </authorList>
    </citation>
    <scope>NUCLEOTIDE SEQUENCE [LARGE SCALE GENOMIC DNA]</scope>
    <source>
        <strain evidence="2 3">LNHT1506</strain>
    </source>
</reference>
<name>A0A6H0Y5M7_9PEZI</name>
<gene>
    <name evidence="2" type="ORF">AMS68_007793</name>
</gene>
<evidence type="ECO:0000313" key="3">
    <source>
        <dbReference type="Proteomes" id="UP000503462"/>
    </source>
</evidence>
<organism evidence="2 3">
    <name type="scientific">Peltaster fructicola</name>
    <dbReference type="NCBI Taxonomy" id="286661"/>
    <lineage>
        <taxon>Eukaryota</taxon>
        <taxon>Fungi</taxon>
        <taxon>Dikarya</taxon>
        <taxon>Ascomycota</taxon>
        <taxon>Pezizomycotina</taxon>
        <taxon>Dothideomycetes</taxon>
        <taxon>Dothideomycetes incertae sedis</taxon>
        <taxon>Peltaster</taxon>
    </lineage>
</organism>
<dbReference type="OrthoDB" id="509124at2759"/>
<dbReference type="AlphaFoldDB" id="A0A6H0Y5M7"/>
<dbReference type="Gene3D" id="3.30.530.20">
    <property type="match status" value="1"/>
</dbReference>
<feature type="compositionally biased region" description="Polar residues" evidence="1">
    <location>
        <begin position="1"/>
        <end position="12"/>
    </location>
</feature>
<sequence length="204" mass="22635">MTSQIESVNEDPSFTGPRPSPTIPDGGSYTCYNKVIINAPAEAVYKALITTSKWNEWNKFVPDVTVEQRAAGQSDFGIWAQGEVVTLNCRMDDNSDKVTKNKEIMLQSGPLVTKATRSDDTSAVARTVVRWASQGLPNFVVKAEHVNWIDDNGDGTSTYQHWEVFSGYAVPMVKMLYGKALHDGFVRWAVDLKEYVEKQHAAAS</sequence>
<dbReference type="CDD" id="cd07822">
    <property type="entry name" value="SRPBCC_4"/>
    <property type="match status" value="1"/>
</dbReference>
<keyword evidence="3" id="KW-1185">Reference proteome</keyword>
<protein>
    <recommendedName>
        <fullName evidence="4">Coenzyme Q-binding protein COQ10 START domain-containing protein</fullName>
    </recommendedName>
</protein>